<dbReference type="InterPro" id="IPR029045">
    <property type="entry name" value="ClpP/crotonase-like_dom_sf"/>
</dbReference>
<comment type="caution">
    <text evidence="2">The sequence shown here is derived from an EMBL/GenBank/DDBJ whole genome shotgun (WGS) entry which is preliminary data.</text>
</comment>
<name>A0ABN2ZTM6_9ACTN</name>
<accession>A0ABN2ZTM6</accession>
<sequence>MTDETDRVAGTTDAGPLVMVDRPAAGVVVLTLNRPAKNNALSAALLTDLAALLRTWFDDPATRAIVLTGTDPAFCAGVDLDGIAAGDDFPLDAIRRLRTAPVPVIAAVNGAAVTGGLELALACDFRIGSERARFADTHARLGFTPAWGMTARLPQAVGQAWARQISLTGSFVDAETALRIGLLNEVVRHDRLIDRAVELAGLIARTDPETAHHIRDLYAIARDGSGGEALEAEARTSHVTWDGPRA</sequence>
<dbReference type="CDD" id="cd06558">
    <property type="entry name" value="crotonase-like"/>
    <property type="match status" value="1"/>
</dbReference>
<organism evidence="2 3">
    <name type="scientific">Actinomadura napierensis</name>
    <dbReference type="NCBI Taxonomy" id="267854"/>
    <lineage>
        <taxon>Bacteria</taxon>
        <taxon>Bacillati</taxon>
        <taxon>Actinomycetota</taxon>
        <taxon>Actinomycetes</taxon>
        <taxon>Streptosporangiales</taxon>
        <taxon>Thermomonosporaceae</taxon>
        <taxon>Actinomadura</taxon>
    </lineage>
</organism>
<dbReference type="InterPro" id="IPR001753">
    <property type="entry name" value="Enoyl-CoA_hydra/iso"/>
</dbReference>
<keyword evidence="3" id="KW-1185">Reference proteome</keyword>
<dbReference type="Proteomes" id="UP001501020">
    <property type="component" value="Unassembled WGS sequence"/>
</dbReference>
<dbReference type="PANTHER" id="PTHR43802:SF1">
    <property type="entry name" value="IP11341P-RELATED"/>
    <property type="match status" value="1"/>
</dbReference>
<dbReference type="SUPFAM" id="SSF52096">
    <property type="entry name" value="ClpP/crotonase"/>
    <property type="match status" value="1"/>
</dbReference>
<dbReference type="EMBL" id="BAAAMR010000044">
    <property type="protein sequence ID" value="GAA2146731.1"/>
    <property type="molecule type" value="Genomic_DNA"/>
</dbReference>
<proteinExistence type="inferred from homology"/>
<dbReference type="NCBIfam" id="NF004840">
    <property type="entry name" value="PRK06190.1"/>
    <property type="match status" value="1"/>
</dbReference>
<dbReference type="Gene3D" id="3.90.226.10">
    <property type="entry name" value="2-enoyl-CoA Hydratase, Chain A, domain 1"/>
    <property type="match status" value="1"/>
</dbReference>
<dbReference type="Pfam" id="PF00378">
    <property type="entry name" value="ECH_1"/>
    <property type="match status" value="1"/>
</dbReference>
<reference evidence="2 3" key="1">
    <citation type="journal article" date="2019" name="Int. J. Syst. Evol. Microbiol.">
        <title>The Global Catalogue of Microorganisms (GCM) 10K type strain sequencing project: providing services to taxonomists for standard genome sequencing and annotation.</title>
        <authorList>
            <consortium name="The Broad Institute Genomics Platform"/>
            <consortium name="The Broad Institute Genome Sequencing Center for Infectious Disease"/>
            <person name="Wu L."/>
            <person name="Ma J."/>
        </authorList>
    </citation>
    <scope>NUCLEOTIDE SEQUENCE [LARGE SCALE GENOMIC DNA]</scope>
    <source>
        <strain evidence="2 3">JCM 13850</strain>
    </source>
</reference>
<evidence type="ECO:0000256" key="1">
    <source>
        <dbReference type="ARBA" id="ARBA00005254"/>
    </source>
</evidence>
<gene>
    <name evidence="2" type="ORF">GCM10009727_48290</name>
</gene>
<protein>
    <submittedName>
        <fullName evidence="2">Enoyl-CoA hydratase</fullName>
    </submittedName>
</protein>
<comment type="similarity">
    <text evidence="1">Belongs to the enoyl-CoA hydratase/isomerase family.</text>
</comment>
<dbReference type="PANTHER" id="PTHR43802">
    <property type="entry name" value="ENOYL-COA HYDRATASE"/>
    <property type="match status" value="1"/>
</dbReference>
<evidence type="ECO:0000313" key="2">
    <source>
        <dbReference type="EMBL" id="GAA2146731.1"/>
    </source>
</evidence>
<evidence type="ECO:0000313" key="3">
    <source>
        <dbReference type="Proteomes" id="UP001501020"/>
    </source>
</evidence>
<dbReference type="RefSeq" id="WP_344271144.1">
    <property type="nucleotide sequence ID" value="NZ_BAAAMR010000044.1"/>
</dbReference>